<dbReference type="InterPro" id="IPR002937">
    <property type="entry name" value="Amino_oxidase"/>
</dbReference>
<dbReference type="Gene3D" id="3.90.660.10">
    <property type="match status" value="1"/>
</dbReference>
<evidence type="ECO:0000313" key="14">
    <source>
        <dbReference type="EMBL" id="GCB77039.1"/>
    </source>
</evidence>
<keyword evidence="15" id="KW-1185">Reference proteome</keyword>
<keyword evidence="8" id="KW-0274">FAD</keyword>
<dbReference type="OrthoDB" id="7777654at2759"/>
<keyword evidence="9" id="KW-0560">Oxidoreductase</keyword>
<dbReference type="PANTHER" id="PTHR43563">
    <property type="entry name" value="AMINE OXIDASE"/>
    <property type="match status" value="1"/>
</dbReference>
<keyword evidence="5" id="KW-0285">Flavoprotein</keyword>
<evidence type="ECO:0000256" key="9">
    <source>
        <dbReference type="ARBA" id="ARBA00023002"/>
    </source>
</evidence>
<evidence type="ECO:0000256" key="1">
    <source>
        <dbReference type="ARBA" id="ARBA00001974"/>
    </source>
</evidence>
<gene>
    <name evidence="14" type="ORF">scyTo_0015590</name>
</gene>
<dbReference type="Proteomes" id="UP000288216">
    <property type="component" value="Unassembled WGS sequence"/>
</dbReference>
<dbReference type="GO" id="GO:0008131">
    <property type="term" value="F:primary methylamine oxidase activity"/>
    <property type="evidence" value="ECO:0007669"/>
    <property type="project" value="TreeGrafter"/>
</dbReference>
<comment type="catalytic activity">
    <reaction evidence="12">
        <text>a secondary aliphatic amine + O2 + H2O = a primary amine + an aldehyde + H2O2</text>
        <dbReference type="Rhea" id="RHEA:26414"/>
        <dbReference type="ChEBI" id="CHEBI:15377"/>
        <dbReference type="ChEBI" id="CHEBI:15379"/>
        <dbReference type="ChEBI" id="CHEBI:16240"/>
        <dbReference type="ChEBI" id="CHEBI:17478"/>
        <dbReference type="ChEBI" id="CHEBI:58855"/>
        <dbReference type="ChEBI" id="CHEBI:65296"/>
        <dbReference type="EC" id="1.4.3.4"/>
    </reaction>
</comment>
<evidence type="ECO:0000256" key="5">
    <source>
        <dbReference type="ARBA" id="ARBA00022630"/>
    </source>
</evidence>
<feature type="domain" description="Amine oxidase" evidence="13">
    <location>
        <begin position="41"/>
        <end position="121"/>
    </location>
</feature>
<evidence type="ECO:0000256" key="6">
    <source>
        <dbReference type="ARBA" id="ARBA00022692"/>
    </source>
</evidence>
<dbReference type="InterPro" id="IPR050703">
    <property type="entry name" value="Flavin_MAO"/>
</dbReference>
<comment type="similarity">
    <text evidence="3">Belongs to the flavin monoamine oxidase family.</text>
</comment>
<reference evidence="14 15" key="1">
    <citation type="journal article" date="2018" name="Nat. Ecol. Evol.">
        <title>Shark genomes provide insights into elasmobranch evolution and the origin of vertebrates.</title>
        <authorList>
            <person name="Hara Y"/>
            <person name="Yamaguchi K"/>
            <person name="Onimaru K"/>
            <person name="Kadota M"/>
            <person name="Koyanagi M"/>
            <person name="Keeley SD"/>
            <person name="Tatsumi K"/>
            <person name="Tanaka K"/>
            <person name="Motone F"/>
            <person name="Kageyama Y"/>
            <person name="Nozu R"/>
            <person name="Adachi N"/>
            <person name="Nishimura O"/>
            <person name="Nakagawa R"/>
            <person name="Tanegashima C"/>
            <person name="Kiyatake I"/>
            <person name="Matsumoto R"/>
            <person name="Murakumo K"/>
            <person name="Nishida K"/>
            <person name="Terakita A"/>
            <person name="Kuratani S"/>
            <person name="Sato K"/>
            <person name="Hyodo S Kuraku.S."/>
        </authorList>
    </citation>
    <scope>NUCLEOTIDE SEQUENCE [LARGE SCALE GENOMIC DNA]</scope>
</reference>
<evidence type="ECO:0000256" key="3">
    <source>
        <dbReference type="ARBA" id="ARBA00005995"/>
    </source>
</evidence>
<evidence type="ECO:0000256" key="12">
    <source>
        <dbReference type="ARBA" id="ARBA00048448"/>
    </source>
</evidence>
<keyword evidence="11" id="KW-0472">Membrane</keyword>
<keyword evidence="7" id="KW-1000">Mitochondrion outer membrane</keyword>
<dbReference type="GO" id="GO:0005741">
    <property type="term" value="C:mitochondrial outer membrane"/>
    <property type="evidence" value="ECO:0007669"/>
    <property type="project" value="UniProtKB-SubCell"/>
</dbReference>
<evidence type="ECO:0000313" key="15">
    <source>
        <dbReference type="Proteomes" id="UP000288216"/>
    </source>
</evidence>
<dbReference type="PANTHER" id="PTHR43563:SF11">
    <property type="entry name" value="AMINE OXIDASE [FLAVIN-CONTAINING] A"/>
    <property type="match status" value="1"/>
</dbReference>
<evidence type="ECO:0000256" key="7">
    <source>
        <dbReference type="ARBA" id="ARBA00022787"/>
    </source>
</evidence>
<protein>
    <recommendedName>
        <fullName evidence="4">monoamine oxidase</fullName>
        <ecNumber evidence="4">1.4.3.4</ecNumber>
    </recommendedName>
</protein>
<dbReference type="EC" id="1.4.3.4" evidence="4"/>
<dbReference type="GO" id="GO:0097621">
    <property type="term" value="F:monoamine oxidase activity"/>
    <property type="evidence" value="ECO:0007669"/>
    <property type="project" value="UniProtKB-EC"/>
</dbReference>
<evidence type="ECO:0000256" key="10">
    <source>
        <dbReference type="ARBA" id="ARBA00023128"/>
    </source>
</evidence>
<dbReference type="Gene3D" id="3.50.50.60">
    <property type="entry name" value="FAD/NAD(P)-binding domain"/>
    <property type="match status" value="1"/>
</dbReference>
<keyword evidence="6" id="KW-0812">Transmembrane</keyword>
<dbReference type="SUPFAM" id="SSF51905">
    <property type="entry name" value="FAD/NAD(P)-binding domain"/>
    <property type="match status" value="1"/>
</dbReference>
<comment type="caution">
    <text evidence="14">The sequence shown here is derived from an EMBL/GenBank/DDBJ whole genome shotgun (WGS) entry which is preliminary data.</text>
</comment>
<evidence type="ECO:0000256" key="2">
    <source>
        <dbReference type="ARBA" id="ARBA00004362"/>
    </source>
</evidence>
<dbReference type="Pfam" id="PF01593">
    <property type="entry name" value="Amino_oxidase"/>
    <property type="match status" value="1"/>
</dbReference>
<organism evidence="14 15">
    <name type="scientific">Scyliorhinus torazame</name>
    <name type="common">Cloudy catshark</name>
    <name type="synonym">Catulus torazame</name>
    <dbReference type="NCBI Taxonomy" id="75743"/>
    <lineage>
        <taxon>Eukaryota</taxon>
        <taxon>Metazoa</taxon>
        <taxon>Chordata</taxon>
        <taxon>Craniata</taxon>
        <taxon>Vertebrata</taxon>
        <taxon>Chondrichthyes</taxon>
        <taxon>Elasmobranchii</taxon>
        <taxon>Galeomorphii</taxon>
        <taxon>Galeoidea</taxon>
        <taxon>Carcharhiniformes</taxon>
        <taxon>Scyliorhinidae</taxon>
        <taxon>Scyliorhinus</taxon>
    </lineage>
</organism>
<name>A0A401PV84_SCYTO</name>
<comment type="cofactor">
    <cofactor evidence="1">
        <name>FAD</name>
        <dbReference type="ChEBI" id="CHEBI:57692"/>
    </cofactor>
</comment>
<evidence type="ECO:0000256" key="4">
    <source>
        <dbReference type="ARBA" id="ARBA00012804"/>
    </source>
</evidence>
<comment type="subcellular location">
    <subcellularLocation>
        <location evidence="2">Mitochondrion outer membrane</location>
        <topology evidence="2">Single-pass type IV membrane protein</topology>
        <orientation evidence="2">Cytoplasmic side</orientation>
    </subcellularLocation>
</comment>
<evidence type="ECO:0000256" key="11">
    <source>
        <dbReference type="ARBA" id="ARBA00023136"/>
    </source>
</evidence>
<keyword evidence="10" id="KW-0496">Mitochondrion</keyword>
<dbReference type="STRING" id="75743.A0A401PV84"/>
<accession>A0A401PV84</accession>
<evidence type="ECO:0000256" key="8">
    <source>
        <dbReference type="ARBA" id="ARBA00022827"/>
    </source>
</evidence>
<evidence type="ECO:0000259" key="13">
    <source>
        <dbReference type="Pfam" id="PF01593"/>
    </source>
</evidence>
<dbReference type="AlphaFoldDB" id="A0A401PV84"/>
<dbReference type="EMBL" id="BFAA01008910">
    <property type="protein sequence ID" value="GCB77039.1"/>
    <property type="molecule type" value="Genomic_DNA"/>
</dbReference>
<sequence length="140" mass="15759">MAISANSHPETGGHCYKKCSDLTRANKVRHLTLRIYFLDKSGLSAAKLLTESGQKVVVLEARDRVGGRTFTIRNNNVKYVDLGAAYVGPTQNRILRLSKELGLETYKVNEVEPVLYYRKKVKALLNLQVSVSEQHRNVQT</sequence>
<proteinExistence type="inferred from homology"/>
<dbReference type="GO" id="GO:0050660">
    <property type="term" value="F:flavin adenine dinucleotide binding"/>
    <property type="evidence" value="ECO:0007669"/>
    <property type="project" value="TreeGrafter"/>
</dbReference>
<dbReference type="InterPro" id="IPR036188">
    <property type="entry name" value="FAD/NAD-bd_sf"/>
</dbReference>